<keyword evidence="3" id="KW-1185">Reference proteome</keyword>
<keyword evidence="1" id="KW-0812">Transmembrane</keyword>
<dbReference type="AlphaFoldDB" id="A0A1T4W513"/>
<feature type="transmembrane region" description="Helical" evidence="1">
    <location>
        <begin position="12"/>
        <end position="36"/>
    </location>
</feature>
<keyword evidence="1" id="KW-1133">Transmembrane helix</keyword>
<accession>A0A1T4W513</accession>
<gene>
    <name evidence="2" type="ORF">SAMN02745130_00989</name>
</gene>
<organism evidence="2 3">
    <name type="scientific">Thiothrix eikelboomii</name>
    <dbReference type="NCBI Taxonomy" id="92487"/>
    <lineage>
        <taxon>Bacteria</taxon>
        <taxon>Pseudomonadati</taxon>
        <taxon>Pseudomonadota</taxon>
        <taxon>Gammaproteobacteria</taxon>
        <taxon>Thiotrichales</taxon>
        <taxon>Thiotrichaceae</taxon>
        <taxon>Thiothrix</taxon>
    </lineage>
</organism>
<dbReference type="Proteomes" id="UP000190460">
    <property type="component" value="Unassembled WGS sequence"/>
</dbReference>
<dbReference type="STRING" id="92487.SAMN02745130_00989"/>
<dbReference type="RefSeq" id="WP_143594251.1">
    <property type="nucleotide sequence ID" value="NZ_FUYB01000003.1"/>
</dbReference>
<name>A0A1T4W513_9GAMM</name>
<evidence type="ECO:0000313" key="2">
    <source>
        <dbReference type="EMBL" id="SKA72148.1"/>
    </source>
</evidence>
<proteinExistence type="predicted"/>
<sequence length="101" mass="10606">MYGNGYTPLTANLASGIVTLTGLIKSAATSGVIAVLPESMRPKERQIFQCLTGAGTVARVDVEISGSITLYSGNVSAWVSLQCSFPAAWLINGEICQLQAR</sequence>
<evidence type="ECO:0000256" key="1">
    <source>
        <dbReference type="SAM" id="Phobius"/>
    </source>
</evidence>
<protein>
    <submittedName>
        <fullName evidence="2">Uncharacterized protein</fullName>
    </submittedName>
</protein>
<keyword evidence="1" id="KW-0472">Membrane</keyword>
<evidence type="ECO:0000313" key="3">
    <source>
        <dbReference type="Proteomes" id="UP000190460"/>
    </source>
</evidence>
<reference evidence="2 3" key="1">
    <citation type="submission" date="2017-02" db="EMBL/GenBank/DDBJ databases">
        <authorList>
            <person name="Peterson S.W."/>
        </authorList>
    </citation>
    <scope>NUCLEOTIDE SEQUENCE [LARGE SCALE GENOMIC DNA]</scope>
    <source>
        <strain evidence="2 3">ATCC 49788</strain>
    </source>
</reference>
<dbReference type="EMBL" id="FUYB01000003">
    <property type="protein sequence ID" value="SKA72148.1"/>
    <property type="molecule type" value="Genomic_DNA"/>
</dbReference>